<dbReference type="OrthoDB" id="966155at2"/>
<sequence>MNFEAIQKLIADEKDGVTYNDFCKRLNSYPIHRDSLGEEVIGIIERVEDGSYTVEDYETYLTFDLTQCDRLCVNSNDEVQVLAYEELHDSYYQVRLNQSMEELSREFEAWKFKLVAECDEESFDKIISTTQRKLRYYEEELLGTKSFASYLPIIQSNFLKIEDSLLELKRRLWPKNEVIAQKEPESVANSKNENKFNSMELDLVKKHFWQLTQKISKAGGKPHLSEKQFEQFITNAFSGHDDSPKEKIKMNIAHGEFGTIRFLFYKFYDLCKIDYESTNQNKDKYVRLLTDNFEGFDYKKTADNFNK</sequence>
<evidence type="ECO:0000313" key="2">
    <source>
        <dbReference type="Proteomes" id="UP000253141"/>
    </source>
</evidence>
<reference evidence="1 2" key="1">
    <citation type="submission" date="2018-07" db="EMBL/GenBank/DDBJ databases">
        <title>Genome analysis of Runella aurantiaca.</title>
        <authorList>
            <person name="Yang X."/>
        </authorList>
    </citation>
    <scope>NUCLEOTIDE SEQUENCE [LARGE SCALE GENOMIC DNA]</scope>
    <source>
        <strain evidence="1 2">YX9</strain>
    </source>
</reference>
<dbReference type="EMBL" id="QPIW01000003">
    <property type="protein sequence ID" value="RDB06914.1"/>
    <property type="molecule type" value="Genomic_DNA"/>
</dbReference>
<accession>A0A369II24</accession>
<dbReference type="AlphaFoldDB" id="A0A369II24"/>
<name>A0A369II24_9BACT</name>
<proteinExistence type="predicted"/>
<gene>
    <name evidence="1" type="ORF">DVG78_06450</name>
</gene>
<keyword evidence="2" id="KW-1185">Reference proteome</keyword>
<dbReference type="RefSeq" id="WP_114460233.1">
    <property type="nucleotide sequence ID" value="NZ_QPIW01000003.1"/>
</dbReference>
<dbReference type="Proteomes" id="UP000253141">
    <property type="component" value="Unassembled WGS sequence"/>
</dbReference>
<organism evidence="1 2">
    <name type="scientific">Runella aurantiaca</name>
    <dbReference type="NCBI Taxonomy" id="2282308"/>
    <lineage>
        <taxon>Bacteria</taxon>
        <taxon>Pseudomonadati</taxon>
        <taxon>Bacteroidota</taxon>
        <taxon>Cytophagia</taxon>
        <taxon>Cytophagales</taxon>
        <taxon>Spirosomataceae</taxon>
        <taxon>Runella</taxon>
    </lineage>
</organism>
<protein>
    <submittedName>
        <fullName evidence="1">Uncharacterized protein</fullName>
    </submittedName>
</protein>
<evidence type="ECO:0000313" key="1">
    <source>
        <dbReference type="EMBL" id="RDB06914.1"/>
    </source>
</evidence>
<comment type="caution">
    <text evidence="1">The sequence shown here is derived from an EMBL/GenBank/DDBJ whole genome shotgun (WGS) entry which is preliminary data.</text>
</comment>